<protein>
    <recommendedName>
        <fullName evidence="4">GH16 domain-containing protein</fullName>
    </recommendedName>
</protein>
<name>A0A1F5ZH16_9BACT</name>
<proteinExistence type="predicted"/>
<dbReference type="EMBL" id="MFIZ01000015">
    <property type="protein sequence ID" value="OGG11808.1"/>
    <property type="molecule type" value="Genomic_DNA"/>
</dbReference>
<evidence type="ECO:0000256" key="1">
    <source>
        <dbReference type="SAM" id="SignalP"/>
    </source>
</evidence>
<evidence type="ECO:0000313" key="2">
    <source>
        <dbReference type="EMBL" id="OGG11808.1"/>
    </source>
</evidence>
<accession>A0A1F5ZH16</accession>
<dbReference type="Proteomes" id="UP000177268">
    <property type="component" value="Unassembled WGS sequence"/>
</dbReference>
<reference evidence="2 3" key="1">
    <citation type="journal article" date="2016" name="Nat. Commun.">
        <title>Thousands of microbial genomes shed light on interconnected biogeochemical processes in an aquifer system.</title>
        <authorList>
            <person name="Anantharaman K."/>
            <person name="Brown C.T."/>
            <person name="Hug L.A."/>
            <person name="Sharon I."/>
            <person name="Castelle C.J."/>
            <person name="Probst A.J."/>
            <person name="Thomas B.C."/>
            <person name="Singh A."/>
            <person name="Wilkins M.J."/>
            <person name="Karaoz U."/>
            <person name="Brodie E.L."/>
            <person name="Williams K.H."/>
            <person name="Hubbard S.S."/>
            <person name="Banfield J.F."/>
        </authorList>
    </citation>
    <scope>NUCLEOTIDE SEQUENCE [LARGE SCALE GENOMIC DNA]</scope>
</reference>
<evidence type="ECO:0008006" key="4">
    <source>
        <dbReference type="Google" id="ProtNLM"/>
    </source>
</evidence>
<keyword evidence="1" id="KW-0732">Signal</keyword>
<dbReference type="AlphaFoldDB" id="A0A1F5ZH16"/>
<feature type="signal peptide" evidence="1">
    <location>
        <begin position="1"/>
        <end position="27"/>
    </location>
</feature>
<evidence type="ECO:0000313" key="3">
    <source>
        <dbReference type="Proteomes" id="UP000177268"/>
    </source>
</evidence>
<gene>
    <name evidence="2" type="ORF">A2Z00_01955</name>
</gene>
<comment type="caution">
    <text evidence="2">The sequence shown here is derived from an EMBL/GenBank/DDBJ whole genome shotgun (WGS) entry which is preliminary data.</text>
</comment>
<sequence>MKRYLGGLLAGAVLLVVLGCFSPKALAAPNRFEPGTLVFDNFNKEKTILQPEEGSYWWIDGQGTLPNGDPARVRGEHNCELQTCVQIYRQEDGESYEAVRLTGYPTTTTANYTNANLSEGIDGADGDPVYGGQAYPGPWNPTPGHDVVVETHLKFGPNFHIDGSGGAKGTGGVWLWSNPFSQGAPNPFAIYDGVGFSWVSNDSEILQGMTMMVTKGAFPVYVNPVTGININDWNTFKFVWSQDVSGNQSVTYYVNGTQTGVAQLYAGVTTMQNMGLEVWLDNQAYKPSQYPNYIQRILIPEERHFDIDWVSISKD</sequence>
<feature type="chain" id="PRO_5009522847" description="GH16 domain-containing protein" evidence="1">
    <location>
        <begin position="28"/>
        <end position="315"/>
    </location>
</feature>
<organism evidence="2 3">
    <name type="scientific">Candidatus Gottesmanbacteria bacterium RBG_13_45_10</name>
    <dbReference type="NCBI Taxonomy" id="1798370"/>
    <lineage>
        <taxon>Bacteria</taxon>
        <taxon>Candidatus Gottesmaniibacteriota</taxon>
    </lineage>
</organism>
<dbReference type="PROSITE" id="PS51257">
    <property type="entry name" value="PROKAR_LIPOPROTEIN"/>
    <property type="match status" value="1"/>
</dbReference>